<reference evidence="1" key="1">
    <citation type="submission" date="2020-04" db="EMBL/GenBank/DDBJ databases">
        <title>Hybrid Assembly of Korean Phytophthora infestans isolates.</title>
        <authorList>
            <person name="Prokchorchik M."/>
            <person name="Lee Y."/>
            <person name="Seo J."/>
            <person name="Cho J.-H."/>
            <person name="Park Y.-E."/>
            <person name="Jang D.-C."/>
            <person name="Im J.-S."/>
            <person name="Choi J.-G."/>
            <person name="Park H.-J."/>
            <person name="Lee G.-B."/>
            <person name="Lee Y.-G."/>
            <person name="Hong S.-Y."/>
            <person name="Cho K."/>
            <person name="Sohn K.H."/>
        </authorList>
    </citation>
    <scope>NUCLEOTIDE SEQUENCE</scope>
    <source>
        <strain evidence="1">KR_1_A1</strain>
        <strain evidence="2">KR_2_A2</strain>
    </source>
</reference>
<dbReference type="EMBL" id="WSZM01000589">
    <property type="protein sequence ID" value="KAF4031312.1"/>
    <property type="molecule type" value="Genomic_DNA"/>
</dbReference>
<proteinExistence type="predicted"/>
<evidence type="ECO:0000313" key="2">
    <source>
        <dbReference type="EMBL" id="KAF4128579.1"/>
    </source>
</evidence>
<evidence type="ECO:0000313" key="3">
    <source>
        <dbReference type="Proteomes" id="UP000602510"/>
    </source>
</evidence>
<protein>
    <submittedName>
        <fullName evidence="1">Uncharacterized protein</fullName>
    </submittedName>
</protein>
<dbReference type="Proteomes" id="UP000704712">
    <property type="component" value="Unassembled WGS sequence"/>
</dbReference>
<gene>
    <name evidence="1" type="ORF">GN244_ATG16851</name>
    <name evidence="2" type="ORF">GN958_ATG22231</name>
</gene>
<dbReference type="AlphaFoldDB" id="A0A833W720"/>
<sequence length="77" mass="8233">MVIVLIMPGTLLFSITSVFALFLHSVTFFGCFVVPEWLPSSGALVVAKQPLLPAPTSARAPVADPLIPRQLYVGDAH</sequence>
<comment type="caution">
    <text evidence="1">The sequence shown here is derived from an EMBL/GenBank/DDBJ whole genome shotgun (WGS) entry which is preliminary data.</text>
</comment>
<name>A0A833W720_PHYIN</name>
<organism evidence="1 3">
    <name type="scientific">Phytophthora infestans</name>
    <name type="common">Potato late blight agent</name>
    <name type="synonym">Botrytis infestans</name>
    <dbReference type="NCBI Taxonomy" id="4787"/>
    <lineage>
        <taxon>Eukaryota</taxon>
        <taxon>Sar</taxon>
        <taxon>Stramenopiles</taxon>
        <taxon>Oomycota</taxon>
        <taxon>Peronosporomycetes</taxon>
        <taxon>Peronosporales</taxon>
        <taxon>Peronosporaceae</taxon>
        <taxon>Phytophthora</taxon>
    </lineage>
</organism>
<keyword evidence="3" id="KW-1185">Reference proteome</keyword>
<dbReference type="Proteomes" id="UP000602510">
    <property type="component" value="Unassembled WGS sequence"/>
</dbReference>
<dbReference type="EMBL" id="JAACNO010003089">
    <property type="protein sequence ID" value="KAF4128579.1"/>
    <property type="molecule type" value="Genomic_DNA"/>
</dbReference>
<accession>A0A833W720</accession>
<evidence type="ECO:0000313" key="1">
    <source>
        <dbReference type="EMBL" id="KAF4031312.1"/>
    </source>
</evidence>